<evidence type="ECO:0000256" key="9">
    <source>
        <dbReference type="ARBA" id="ARBA00061065"/>
    </source>
</evidence>
<dbReference type="InterPro" id="IPR050722">
    <property type="entry name" value="Pyruvate:ferred/Flavod_OxRd"/>
</dbReference>
<dbReference type="OrthoDB" id="1688044at2759"/>
<accession>A0A9Q0L7B9</accession>
<evidence type="ECO:0000256" key="2">
    <source>
        <dbReference type="ARBA" id="ARBA00022485"/>
    </source>
</evidence>
<evidence type="ECO:0000256" key="5">
    <source>
        <dbReference type="ARBA" id="ARBA00023002"/>
    </source>
</evidence>
<comment type="similarity">
    <text evidence="9">In the N-terminal section; belongs to the pyruvate:ferredoxin/flavodoxin oxidoreductase family.</text>
</comment>
<dbReference type="InterPro" id="IPR011895">
    <property type="entry name" value="Pyrv_flavodox_OxRed"/>
</dbReference>
<evidence type="ECO:0000256" key="11">
    <source>
        <dbReference type="ARBA" id="ARBA00076877"/>
    </source>
</evidence>
<dbReference type="InterPro" id="IPR019752">
    <property type="entry name" value="Pyrv/ketoisovalerate_OxRed_cat"/>
</dbReference>
<dbReference type="InterPro" id="IPR017900">
    <property type="entry name" value="4Fe4S_Fe_S_CS"/>
</dbReference>
<keyword evidence="16" id="KW-1185">Reference proteome</keyword>
<keyword evidence="5" id="KW-0560">Oxidoreductase</keyword>
<dbReference type="AlphaFoldDB" id="A0A9Q0L7B9"/>
<dbReference type="Pfam" id="PF02775">
    <property type="entry name" value="TPP_enzyme_C"/>
    <property type="match status" value="1"/>
</dbReference>
<name>A0A9Q0L7B9_ANAIG</name>
<dbReference type="PANTHER" id="PTHR32154">
    <property type="entry name" value="PYRUVATE-FLAVODOXIN OXIDOREDUCTASE-RELATED"/>
    <property type="match status" value="1"/>
</dbReference>
<feature type="binding site" evidence="12">
    <location>
        <position position="777"/>
    </location>
    <ligand>
        <name>[4Fe-4S] cluster</name>
        <dbReference type="ChEBI" id="CHEBI:49883"/>
        <label>2</label>
    </ligand>
</feature>
<feature type="binding site" evidence="12">
    <location>
        <position position="722"/>
    </location>
    <ligand>
        <name>[4Fe-4S] cluster</name>
        <dbReference type="ChEBI" id="CHEBI:49883"/>
        <label>1</label>
    </ligand>
</feature>
<dbReference type="CDD" id="cd07034">
    <property type="entry name" value="TPP_PYR_PFOR_IOR-alpha_like"/>
    <property type="match status" value="1"/>
</dbReference>
<feature type="binding site" evidence="12">
    <location>
        <position position="835"/>
    </location>
    <ligand>
        <name>[4Fe-4S] cluster</name>
        <dbReference type="ChEBI" id="CHEBI:49883"/>
        <label>3</label>
    </ligand>
</feature>
<dbReference type="GO" id="GO:0022900">
    <property type="term" value="P:electron transport chain"/>
    <property type="evidence" value="ECO:0007669"/>
    <property type="project" value="InterPro"/>
</dbReference>
<dbReference type="FunFam" id="3.40.50.920:FF:000007">
    <property type="entry name" value="Pyruvate:ferredoxin (Flavodoxin) oxidoreductase"/>
    <property type="match status" value="1"/>
</dbReference>
<dbReference type="InterPro" id="IPR009014">
    <property type="entry name" value="Transketo_C/PFOR_II"/>
</dbReference>
<dbReference type="FunFam" id="3.30.70.20:FF:000022">
    <property type="entry name" value="Pyruvate:ferredoxin (Flavodoxin) oxidoreductase"/>
    <property type="match status" value="1"/>
</dbReference>
<dbReference type="GO" id="GO:0005506">
    <property type="term" value="F:iron ion binding"/>
    <property type="evidence" value="ECO:0007669"/>
    <property type="project" value="InterPro"/>
</dbReference>
<dbReference type="Proteomes" id="UP001149090">
    <property type="component" value="Unassembled WGS sequence"/>
</dbReference>
<dbReference type="SUPFAM" id="SSF52518">
    <property type="entry name" value="Thiamin diphosphate-binding fold (THDP-binding)"/>
    <property type="match status" value="2"/>
</dbReference>
<dbReference type="Gene3D" id="3.40.920.10">
    <property type="entry name" value="Pyruvate-ferredoxin oxidoreductase, PFOR, domain III"/>
    <property type="match status" value="1"/>
</dbReference>
<evidence type="ECO:0000259" key="14">
    <source>
        <dbReference type="PROSITE" id="PS51379"/>
    </source>
</evidence>
<organism evidence="15 16">
    <name type="scientific">Anaeramoeba ignava</name>
    <name type="common">Anaerobic marine amoeba</name>
    <dbReference type="NCBI Taxonomy" id="1746090"/>
    <lineage>
        <taxon>Eukaryota</taxon>
        <taxon>Metamonada</taxon>
        <taxon>Anaeramoebidae</taxon>
        <taxon>Anaeramoeba</taxon>
    </lineage>
</organism>
<evidence type="ECO:0000256" key="1">
    <source>
        <dbReference type="ARBA" id="ARBA00022448"/>
    </source>
</evidence>
<dbReference type="GO" id="GO:0030976">
    <property type="term" value="F:thiamine pyrophosphate binding"/>
    <property type="evidence" value="ECO:0007669"/>
    <property type="project" value="InterPro"/>
</dbReference>
<dbReference type="Gene3D" id="4.10.780.10">
    <property type="entry name" value="Pyruvate-flavodoxin oxidoreductase, EKR domain"/>
    <property type="match status" value="1"/>
</dbReference>
<dbReference type="InterPro" id="IPR037112">
    <property type="entry name" value="Pyrv-flavodox_OxR_EKR_sf"/>
</dbReference>
<sequence>MYSLVSKNLPKSIERSKKELLRQFIRKLANKTKLSQPMDGNTAAAHIAYGLSDQAFIYPITPSSPMGELADMWSAQGKKNAFGRVVDVTEMQAEGGAAGALHGSLSAGGLSTTFTASQGLLLMLPNMFKISGELLPTVFHVAARAVAGQALSIFGDHSDVMACRTSGFAFLSSGSVQEIMDLAIVAHIASMESSIPFCHFFEGFRLSHEINTIETVPYDQLHQLIDKDLIEKIRKRGLNPEFPHMRGTSQGPDVYFQLVESANKYYDNLAEKVQDAMNRVAKITGRQYNLFDYVGAKDAERVIVVMGSGASPIEEVIAKFGEKEKIGLIKCRLYRPFSKKHLLEALPKNVKRICVLDRTKEPGALGEPLYLDVSAAVKELGIEVYGGRYGLGSKDFTPAMALSVYENLNQLKPMNNFSVGIEDDVTFKSLKVGEEIDTVPEGTQQCMFWGMGSDGTVGANKNAIKIIADNTPLYGQGYFYYSAHKSGGLSVSHLRFGPNKIDSPYLIQNADYIACHNTAYIHKYDILDKAKKGSIFVLNSPWNSLEELDKQLPGSMKRKIAEKNLKFYNIDANSIANQVGLSGRINMIMQAVFFHLSGVLPSEKAIKLLKEAIVKEYGKKGQDIVNMNHKGVDHSISNIHEIKYPKEWTKAVLEEKEDMKDLPDFIRDVMKPMARLDGDKISISKLPEGGFVPLGTSQYDKRGIAEKVPKWDPTNCTQCNFCSFVCPHAVIRPFLLNAEEKSKSPNNFQTVKANGVKEDLQFRIQVSPLDCTGCGLCANTCPEHCLTMTPLLEMQNQIPNWNFAMKLPVRDDLFKRESIKGSQFQKPLLEFSGACGGCGETPYVKLITQLFGEQMVVANATGCSSIWGGSYPNCPYTTNKEGHGPAWGNSLFEDNAEYGLGMAKAIQNQRNGLAELVEKAIKSNADPELNSLFKEWIENFNELRKSKELSGKIKEKLSKNFYKNELLGEIYKKRDLFSKRSQWIIGGDGWAYDIGYGGLDHVIASGEDVNVLVLDTEVYSNTGGQSSKSTPRSGVAKFAAKGKNTRKKDLGLMATTYGNVYVASVSLSNMKHLLKCLVEAENWKGPSLIIAYAPCIEHGIRAGMITQLKEQELAVKTGYWSLFHFDPKLEQSGKNPFVLDSRKPSGNLLELLKHETRFASLMSTFPEEAKIKHKQLQDDILKRYETYVRLSQKFEAKKNKKKK</sequence>
<dbReference type="FunFam" id="3.40.50.970:FF:000041">
    <property type="entry name" value="Pyruvate:ferredoxin (Flavodoxin) oxidoreductase"/>
    <property type="match status" value="1"/>
</dbReference>
<keyword evidence="4" id="KW-0249">Electron transport</keyword>
<dbReference type="InterPro" id="IPR002880">
    <property type="entry name" value="Pyrv_Fd/Flavodoxin_OxRdtase_N"/>
</dbReference>
<dbReference type="Gene3D" id="3.40.50.920">
    <property type="match status" value="1"/>
</dbReference>
<reference evidence="15" key="1">
    <citation type="submission" date="2022-10" db="EMBL/GenBank/DDBJ databases">
        <title>Novel sulphate-reducing endosymbionts in the free-living metamonad Anaeramoeba.</title>
        <authorList>
            <person name="Jerlstrom-Hultqvist J."/>
            <person name="Cepicka I."/>
            <person name="Gallot-Lavallee L."/>
            <person name="Salas-Leiva D."/>
            <person name="Curtis B.A."/>
            <person name="Zahonova K."/>
            <person name="Pipaliya S."/>
            <person name="Dacks J."/>
            <person name="Roger A.J."/>
        </authorList>
    </citation>
    <scope>NUCLEOTIDE SEQUENCE</scope>
    <source>
        <strain evidence="15">BMAN</strain>
    </source>
</reference>
<dbReference type="PIRSF" id="PIRSF000159">
    <property type="entry name" value="NifJ"/>
    <property type="match status" value="1"/>
</dbReference>
<evidence type="ECO:0000256" key="7">
    <source>
        <dbReference type="ARBA" id="ARBA00023014"/>
    </source>
</evidence>
<feature type="binding site" evidence="12">
    <location>
        <position position="781"/>
    </location>
    <ligand>
        <name>[4Fe-4S] cluster</name>
        <dbReference type="ChEBI" id="CHEBI:49883"/>
        <label>1</label>
    </ligand>
</feature>
<feature type="binding site" evidence="12">
    <location>
        <position position="1095"/>
    </location>
    <ligand>
        <name>[4Fe-4S] cluster</name>
        <dbReference type="ChEBI" id="CHEBI:49883"/>
        <label>3</label>
    </ligand>
</feature>
<keyword evidence="3 12" id="KW-0479">Metal-binding</keyword>
<dbReference type="Pfam" id="PF17147">
    <property type="entry name" value="PFOR_II"/>
    <property type="match status" value="1"/>
</dbReference>
<feature type="binding site" evidence="12">
    <location>
        <position position="838"/>
    </location>
    <ligand>
        <name>[4Fe-4S] cluster</name>
        <dbReference type="ChEBI" id="CHEBI:49883"/>
        <label>3</label>
    </ligand>
</feature>
<dbReference type="InterPro" id="IPR011766">
    <property type="entry name" value="TPP_enzyme_TPP-bd"/>
</dbReference>
<dbReference type="EMBL" id="JAPDFW010000125">
    <property type="protein sequence ID" value="KAJ5067697.1"/>
    <property type="molecule type" value="Genomic_DNA"/>
</dbReference>
<keyword evidence="7 12" id="KW-0411">Iron-sulfur</keyword>
<dbReference type="InterPro" id="IPR002869">
    <property type="entry name" value="Pyrv_flavodox_OxRed_cen"/>
</dbReference>
<dbReference type="GO" id="GO:0050243">
    <property type="term" value="F:pyruvate dehydrogenase (NADP+) activity"/>
    <property type="evidence" value="ECO:0007669"/>
    <property type="project" value="UniProtKB-EC"/>
</dbReference>
<dbReference type="Pfam" id="PF10371">
    <property type="entry name" value="EKR"/>
    <property type="match status" value="1"/>
</dbReference>
<dbReference type="InterPro" id="IPR017896">
    <property type="entry name" value="4Fe4S_Fe-S-bd"/>
</dbReference>
<dbReference type="PROSITE" id="PS51379">
    <property type="entry name" value="4FE4S_FER_2"/>
    <property type="match status" value="2"/>
</dbReference>
<feature type="domain" description="4Fe-4S ferredoxin-type" evidence="14">
    <location>
        <begin position="707"/>
        <end position="736"/>
    </location>
</feature>
<evidence type="ECO:0000313" key="15">
    <source>
        <dbReference type="EMBL" id="KAJ5067697.1"/>
    </source>
</evidence>
<dbReference type="GO" id="GO:0051539">
    <property type="term" value="F:4 iron, 4 sulfur cluster binding"/>
    <property type="evidence" value="ECO:0007669"/>
    <property type="project" value="UniProtKB-KW"/>
</dbReference>
<dbReference type="Pfam" id="PF01558">
    <property type="entry name" value="POR"/>
    <property type="match status" value="1"/>
</dbReference>
<dbReference type="SMART" id="SM00890">
    <property type="entry name" value="EKR"/>
    <property type="match status" value="1"/>
</dbReference>
<dbReference type="Gene3D" id="3.40.50.970">
    <property type="match status" value="2"/>
</dbReference>
<feature type="binding site" evidence="12">
    <location>
        <position position="771"/>
    </location>
    <ligand>
        <name>[4Fe-4S] cluster</name>
        <dbReference type="ChEBI" id="CHEBI:49883"/>
        <label>2</label>
    </ligand>
</feature>
<dbReference type="NCBIfam" id="TIGR02176">
    <property type="entry name" value="pyruv_ox_red"/>
    <property type="match status" value="1"/>
</dbReference>
<dbReference type="EC" id="1.2.1.51" evidence="10"/>
<protein>
    <recommendedName>
        <fullName evidence="10">pyruvate dehydrogenase (NADP(+))</fullName>
        <ecNumber evidence="10">1.2.1.51</ecNumber>
    </recommendedName>
    <alternativeName>
        <fullName evidence="11">Pyruvate:NADP(+) oxidoreductase</fullName>
    </alternativeName>
</protein>
<dbReference type="PROSITE" id="PS00198">
    <property type="entry name" value="4FE4S_FER_1"/>
    <property type="match status" value="2"/>
</dbReference>
<feature type="binding site" evidence="12">
    <location>
        <position position="774"/>
    </location>
    <ligand>
        <name>[4Fe-4S] cluster</name>
        <dbReference type="ChEBI" id="CHEBI:49883"/>
        <label>2</label>
    </ligand>
</feature>
<feature type="coiled-coil region" evidence="13">
    <location>
        <begin position="259"/>
        <end position="286"/>
    </location>
</feature>
<evidence type="ECO:0000313" key="16">
    <source>
        <dbReference type="Proteomes" id="UP001149090"/>
    </source>
</evidence>
<dbReference type="CDD" id="cd03377">
    <property type="entry name" value="TPP_PFOR_PNO"/>
    <property type="match status" value="1"/>
</dbReference>
<feature type="binding site" evidence="12">
    <location>
        <position position="716"/>
    </location>
    <ligand>
        <name>[4Fe-4S] cluster</name>
        <dbReference type="ChEBI" id="CHEBI:49883"/>
        <label>1</label>
    </ligand>
</feature>
<evidence type="ECO:0000256" key="4">
    <source>
        <dbReference type="ARBA" id="ARBA00022982"/>
    </source>
</evidence>
<keyword evidence="13" id="KW-0175">Coiled coil</keyword>
<evidence type="ECO:0000256" key="3">
    <source>
        <dbReference type="ARBA" id="ARBA00022723"/>
    </source>
</evidence>
<keyword evidence="2 12" id="KW-0004">4Fe-4S</keyword>
<dbReference type="InterPro" id="IPR019456">
    <property type="entry name" value="Pyrv-flavodox_OxRtase_EKR"/>
</dbReference>
<comment type="cofactor">
    <cofactor evidence="12">
        <name>[4Fe-4S] cluster</name>
        <dbReference type="ChEBI" id="CHEBI:49883"/>
    </cofactor>
    <text evidence="12">Binds 3 [4Fe-4S] clusters per subunit.</text>
</comment>
<dbReference type="Pfam" id="PF01855">
    <property type="entry name" value="POR_N"/>
    <property type="match status" value="1"/>
</dbReference>
<keyword evidence="1" id="KW-0813">Transport</keyword>
<dbReference type="OMA" id="YAACINH"/>
<dbReference type="Gene3D" id="3.30.70.20">
    <property type="match status" value="1"/>
</dbReference>
<feature type="binding site" evidence="12">
    <location>
        <position position="726"/>
    </location>
    <ligand>
        <name>[4Fe-4S] cluster</name>
        <dbReference type="ChEBI" id="CHEBI:49883"/>
        <label>2</label>
    </ligand>
</feature>
<feature type="domain" description="4Fe-4S ferredoxin-type" evidence="14">
    <location>
        <begin position="762"/>
        <end position="791"/>
    </location>
</feature>
<evidence type="ECO:0000256" key="10">
    <source>
        <dbReference type="ARBA" id="ARBA00067011"/>
    </source>
</evidence>
<dbReference type="SUPFAM" id="SSF54862">
    <property type="entry name" value="4Fe-4S ferredoxins"/>
    <property type="match status" value="1"/>
</dbReference>
<comment type="caution">
    <text evidence="15">The sequence shown here is derived from an EMBL/GenBank/DDBJ whole genome shotgun (WGS) entry which is preliminary data.</text>
</comment>
<dbReference type="FunFam" id="3.40.50.970:FF:000012">
    <property type="entry name" value="Pyruvate:ferredoxin (Flavodoxin) oxidoreductase"/>
    <property type="match status" value="1"/>
</dbReference>
<dbReference type="SUPFAM" id="SSF53323">
    <property type="entry name" value="Pyruvate-ferredoxin oxidoreductase, PFOR, domain III"/>
    <property type="match status" value="1"/>
</dbReference>
<keyword evidence="15" id="KW-0670">Pyruvate</keyword>
<feature type="binding site" evidence="12">
    <location>
        <position position="863"/>
    </location>
    <ligand>
        <name>[4Fe-4S] cluster</name>
        <dbReference type="ChEBI" id="CHEBI:49883"/>
        <label>3</label>
    </ligand>
</feature>
<evidence type="ECO:0000256" key="6">
    <source>
        <dbReference type="ARBA" id="ARBA00023004"/>
    </source>
</evidence>
<dbReference type="FunFam" id="3.40.920.10:FF:000001">
    <property type="entry name" value="Pyruvate:ferredoxin (Flavodoxin) oxidoreductase"/>
    <property type="match status" value="1"/>
</dbReference>
<dbReference type="Pfam" id="PF12838">
    <property type="entry name" value="Fer4_7"/>
    <property type="match status" value="1"/>
</dbReference>
<dbReference type="InterPro" id="IPR033412">
    <property type="entry name" value="PFOR_II"/>
</dbReference>
<dbReference type="InterPro" id="IPR029061">
    <property type="entry name" value="THDP-binding"/>
</dbReference>
<feature type="binding site" evidence="12">
    <location>
        <position position="719"/>
    </location>
    <ligand>
        <name>[4Fe-4S] cluster</name>
        <dbReference type="ChEBI" id="CHEBI:49883"/>
        <label>1</label>
    </ligand>
</feature>
<evidence type="ECO:0000256" key="8">
    <source>
        <dbReference type="ARBA" id="ARBA00053024"/>
    </source>
</evidence>
<evidence type="ECO:0000256" key="13">
    <source>
        <dbReference type="SAM" id="Coils"/>
    </source>
</evidence>
<dbReference type="SUPFAM" id="SSF52922">
    <property type="entry name" value="TK C-terminal domain-like"/>
    <property type="match status" value="1"/>
</dbReference>
<dbReference type="PANTHER" id="PTHR32154:SF0">
    <property type="entry name" value="PYRUVATE-FLAVODOXIN OXIDOREDUCTASE-RELATED"/>
    <property type="match status" value="1"/>
</dbReference>
<comment type="catalytic activity">
    <reaction evidence="8">
        <text>pyruvate + NADP(+) + CoA = acetyl-CoA + CO2 + NADPH</text>
        <dbReference type="Rhea" id="RHEA:17425"/>
        <dbReference type="ChEBI" id="CHEBI:15361"/>
        <dbReference type="ChEBI" id="CHEBI:16526"/>
        <dbReference type="ChEBI" id="CHEBI:57287"/>
        <dbReference type="ChEBI" id="CHEBI:57288"/>
        <dbReference type="ChEBI" id="CHEBI:57783"/>
        <dbReference type="ChEBI" id="CHEBI:58349"/>
        <dbReference type="EC" id="1.2.1.51"/>
    </reaction>
</comment>
<dbReference type="GO" id="GO:0006979">
    <property type="term" value="P:response to oxidative stress"/>
    <property type="evidence" value="ECO:0007669"/>
    <property type="project" value="TreeGrafter"/>
</dbReference>
<evidence type="ECO:0000256" key="12">
    <source>
        <dbReference type="PIRSR" id="PIRSR000159-50"/>
    </source>
</evidence>
<gene>
    <name evidence="15" type="ORF">M0811_02887</name>
</gene>
<keyword evidence="6 12" id="KW-0408">Iron</keyword>
<proteinExistence type="inferred from homology"/>